<evidence type="ECO:0000256" key="6">
    <source>
        <dbReference type="RuleBase" id="RU363014"/>
    </source>
</evidence>
<dbReference type="InterPro" id="IPR046357">
    <property type="entry name" value="PPIase_dom_sf"/>
</dbReference>
<evidence type="ECO:0000256" key="4">
    <source>
        <dbReference type="ARBA" id="ARBA00023235"/>
    </source>
</evidence>
<gene>
    <name evidence="9" type="ORF">PANT1444_LOCUS12246</name>
</gene>
<sequence>MGKDKRKEVKEVDDSLGKKVDKWGKGGDGKKEVGAAAPPEKSWTHQTVRHILSQKMSDAVRISEEIHNGEIGFNEAAFKYSEDKAGAHGLLGDKAANELDPEFWAASLTCKEGDWLRDPVKTQWGWHIIMVQARITKKNEKKNGKK</sequence>
<keyword evidence="4 5" id="KW-0413">Isomerase</keyword>
<accession>A0A7S0EVE4</accession>
<evidence type="ECO:0000256" key="7">
    <source>
        <dbReference type="SAM" id="MobiDB-lite"/>
    </source>
</evidence>
<reference evidence="9" key="1">
    <citation type="submission" date="2021-01" db="EMBL/GenBank/DDBJ databases">
        <authorList>
            <person name="Corre E."/>
            <person name="Pelletier E."/>
            <person name="Niang G."/>
            <person name="Scheremetjew M."/>
            <person name="Finn R."/>
            <person name="Kale V."/>
            <person name="Holt S."/>
            <person name="Cochrane G."/>
            <person name="Meng A."/>
            <person name="Brown T."/>
            <person name="Cohen L."/>
        </authorList>
    </citation>
    <scope>NUCLEOTIDE SEQUENCE</scope>
    <source>
        <strain evidence="9">CCMP1374</strain>
    </source>
</reference>
<evidence type="ECO:0000256" key="2">
    <source>
        <dbReference type="ARBA" id="ARBA00022729"/>
    </source>
</evidence>
<dbReference type="SUPFAM" id="SSF54534">
    <property type="entry name" value="FKBP-like"/>
    <property type="match status" value="1"/>
</dbReference>
<evidence type="ECO:0000256" key="1">
    <source>
        <dbReference type="ARBA" id="ARBA00000971"/>
    </source>
</evidence>
<organism evidence="9">
    <name type="scientific">Phaeocystis antarctica</name>
    <dbReference type="NCBI Taxonomy" id="33657"/>
    <lineage>
        <taxon>Eukaryota</taxon>
        <taxon>Haptista</taxon>
        <taxon>Haptophyta</taxon>
        <taxon>Prymnesiophyceae</taxon>
        <taxon>Phaeocystales</taxon>
        <taxon>Phaeocystaceae</taxon>
        <taxon>Phaeocystis</taxon>
    </lineage>
</organism>
<dbReference type="Gene3D" id="3.10.50.40">
    <property type="match status" value="1"/>
</dbReference>
<comment type="catalytic activity">
    <reaction evidence="1 6">
        <text>[protein]-peptidylproline (omega=180) = [protein]-peptidylproline (omega=0)</text>
        <dbReference type="Rhea" id="RHEA:16237"/>
        <dbReference type="Rhea" id="RHEA-COMP:10747"/>
        <dbReference type="Rhea" id="RHEA-COMP:10748"/>
        <dbReference type="ChEBI" id="CHEBI:83833"/>
        <dbReference type="ChEBI" id="CHEBI:83834"/>
        <dbReference type="EC" id="5.2.1.8"/>
    </reaction>
</comment>
<name>A0A7S0EVE4_9EUKA</name>
<feature type="compositionally biased region" description="Basic and acidic residues" evidence="7">
    <location>
        <begin position="1"/>
        <end position="33"/>
    </location>
</feature>
<dbReference type="Pfam" id="PF00639">
    <property type="entry name" value="Rotamase"/>
    <property type="match status" value="1"/>
</dbReference>
<evidence type="ECO:0000259" key="8">
    <source>
        <dbReference type="PROSITE" id="PS50198"/>
    </source>
</evidence>
<dbReference type="EC" id="5.2.1.8" evidence="6"/>
<feature type="region of interest" description="Disordered" evidence="7">
    <location>
        <begin position="1"/>
        <end position="45"/>
    </location>
</feature>
<evidence type="ECO:0000256" key="5">
    <source>
        <dbReference type="PROSITE-ProRule" id="PRU00278"/>
    </source>
</evidence>
<dbReference type="InterPro" id="IPR000297">
    <property type="entry name" value="PPIase_PpiC"/>
</dbReference>
<keyword evidence="2" id="KW-0732">Signal</keyword>
<dbReference type="AlphaFoldDB" id="A0A7S0EVE4"/>
<dbReference type="PANTHER" id="PTHR47245">
    <property type="entry name" value="PEPTIDYLPROLYL ISOMERASE"/>
    <property type="match status" value="1"/>
</dbReference>
<dbReference type="PANTHER" id="PTHR47245:SF1">
    <property type="entry name" value="FOLDASE PROTEIN PRSA"/>
    <property type="match status" value="1"/>
</dbReference>
<dbReference type="EMBL" id="HBEP01021810">
    <property type="protein sequence ID" value="CAD8492852.1"/>
    <property type="molecule type" value="Transcribed_RNA"/>
</dbReference>
<dbReference type="GO" id="GO:0003755">
    <property type="term" value="F:peptidyl-prolyl cis-trans isomerase activity"/>
    <property type="evidence" value="ECO:0007669"/>
    <property type="project" value="UniProtKB-UniRule"/>
</dbReference>
<feature type="domain" description="PpiC" evidence="8">
    <location>
        <begin position="43"/>
        <end position="133"/>
    </location>
</feature>
<dbReference type="PROSITE" id="PS50198">
    <property type="entry name" value="PPIC_PPIASE_2"/>
    <property type="match status" value="1"/>
</dbReference>
<keyword evidence="3 5" id="KW-0697">Rotamase</keyword>
<proteinExistence type="predicted"/>
<protein>
    <recommendedName>
        <fullName evidence="6">Peptidyl-prolyl cis-trans isomerase</fullName>
        <ecNumber evidence="6">5.2.1.8</ecNumber>
    </recommendedName>
</protein>
<evidence type="ECO:0000313" key="9">
    <source>
        <dbReference type="EMBL" id="CAD8492852.1"/>
    </source>
</evidence>
<evidence type="ECO:0000256" key="3">
    <source>
        <dbReference type="ARBA" id="ARBA00023110"/>
    </source>
</evidence>
<dbReference type="InterPro" id="IPR050245">
    <property type="entry name" value="PrsA_foldase"/>
</dbReference>